<dbReference type="RefSeq" id="WP_157980437.1">
    <property type="nucleotide sequence ID" value="NZ_JAAVUN010000002.1"/>
</dbReference>
<dbReference type="Proteomes" id="UP000521379">
    <property type="component" value="Unassembled WGS sequence"/>
</dbReference>
<dbReference type="EMBL" id="JAAVUN010000002">
    <property type="protein sequence ID" value="NKE08748.1"/>
    <property type="molecule type" value="Genomic_DNA"/>
</dbReference>
<evidence type="ECO:0000313" key="2">
    <source>
        <dbReference type="Proteomes" id="UP000521379"/>
    </source>
</evidence>
<evidence type="ECO:0008006" key="3">
    <source>
        <dbReference type="Google" id="ProtNLM"/>
    </source>
</evidence>
<proteinExistence type="predicted"/>
<comment type="caution">
    <text evidence="1">The sequence shown here is derived from an EMBL/GenBank/DDBJ whole genome shotgun (WGS) entry which is preliminary data.</text>
</comment>
<organism evidence="1 2">
    <name type="scientific">Kocuria subflava</name>
    <dbReference type="NCBI Taxonomy" id="1736139"/>
    <lineage>
        <taxon>Bacteria</taxon>
        <taxon>Bacillati</taxon>
        <taxon>Actinomycetota</taxon>
        <taxon>Actinomycetes</taxon>
        <taxon>Micrococcales</taxon>
        <taxon>Micrococcaceae</taxon>
        <taxon>Kocuria</taxon>
    </lineage>
</organism>
<keyword evidence="2" id="KW-1185">Reference proteome</keyword>
<dbReference type="AlphaFoldDB" id="A0A846THV8"/>
<gene>
    <name evidence="1" type="ORF">GTW58_02045</name>
</gene>
<reference evidence="1 2" key="1">
    <citation type="submission" date="2020-02" db="EMBL/GenBank/DDBJ databases">
        <authorList>
            <person name="Sun Q."/>
        </authorList>
    </citation>
    <scope>NUCLEOTIDE SEQUENCE [LARGE SCALE GENOMIC DNA]</scope>
    <source>
        <strain evidence="1 2">YIM 13062</strain>
    </source>
</reference>
<accession>A0A846THV8</accession>
<protein>
    <recommendedName>
        <fullName evidence="3">DUF559 domain-containing protein</fullName>
    </recommendedName>
</protein>
<evidence type="ECO:0000313" key="1">
    <source>
        <dbReference type="EMBL" id="NKE08748.1"/>
    </source>
</evidence>
<sequence length="329" mass="37004">MPTFHYPQRQPRPVVATTAHWNLRKRQMDALPEFAEVLRGIWARGTPGLAPLNSVETAALAQQHFGTNFRVAGFSAAQMFGLPVGHTPVWIRDGLTLPRAPRAQDLEQELRRPHLSYSGTRGHQHRSDLLITKGSDGAALTGLWDSQTVNLVEALVWAAPFLTDWRIVACLDHLMGMHVRVGAKRYGPCTAQQIAAVLESNLVSSIGSTRIRDLLPLAQARTWSPMETLVRMMVRRAGLPAPTMNLTIQVDDHGRMRTVHLDLAWEEARVGIEYNGAVHASDRHTYGDEMHRLDLLRDDGWDLRVLVTRDVQDPRRAEAWLSWLAQRLV</sequence>
<name>A0A846THV8_9MICC</name>